<keyword evidence="3" id="KW-1185">Reference proteome</keyword>
<organism evidence="2 3">
    <name type="scientific">Merdimmobilis hominis</name>
    <dbReference type="NCBI Taxonomy" id="2897707"/>
    <lineage>
        <taxon>Bacteria</taxon>
        <taxon>Bacillati</taxon>
        <taxon>Bacillota</taxon>
        <taxon>Clostridia</taxon>
        <taxon>Eubacteriales</taxon>
        <taxon>Oscillospiraceae</taxon>
        <taxon>Merdimmobilis</taxon>
    </lineage>
</organism>
<dbReference type="RefSeq" id="WP_204448081.1">
    <property type="nucleotide sequence ID" value="NZ_JACJKY010000027.1"/>
</dbReference>
<dbReference type="GO" id="GO:0006779">
    <property type="term" value="P:porphyrin-containing compound biosynthetic process"/>
    <property type="evidence" value="ECO:0007669"/>
    <property type="project" value="InterPro"/>
</dbReference>
<evidence type="ECO:0000313" key="3">
    <source>
        <dbReference type="Proteomes" id="UP000774750"/>
    </source>
</evidence>
<proteinExistence type="predicted"/>
<dbReference type="AlphaFoldDB" id="A0A938X794"/>
<comment type="caution">
    <text evidence="2">The sequence shown here is derived from an EMBL/GenBank/DDBJ whole genome shotgun (WGS) entry which is preliminary data.</text>
</comment>
<sequence>MNKRDRVMAALHGETPDRIPAAFWFHFTGERTFGQSAIDAHIDYFNQCGCDIMKIMSDHYFDYAASMEIHTPADWYRLKPLGTDHPFYAEQIVRAREIAKAVKKDALVYYTVFAPFSSIRSGYGDARVMQMIKEDPDAVLHALDVITEDTQMFMKALFDAGVDGIYYSVQGGEKSRFSVDEYRRLITPSDKAALDYANTLGDLNILHCCGWAGEQNNLENWKDYRAAAVNWAVYVEKMGLREGRAFFENVRCILGGFDNTPDGILYRGTDEEVQAEIRRLCEMNGPSGYMIGADCSIPSDTSYDRIRMAVSYR</sequence>
<name>A0A938X794_9FIRM</name>
<reference evidence="2" key="2">
    <citation type="journal article" date="2021" name="Sci. Rep.">
        <title>The distribution of antibiotic resistance genes in chicken gut microbiota commensals.</title>
        <authorList>
            <person name="Juricova H."/>
            <person name="Matiasovicova J."/>
            <person name="Kubasova T."/>
            <person name="Cejkova D."/>
            <person name="Rychlik I."/>
        </authorList>
    </citation>
    <scope>NUCLEOTIDE SEQUENCE</scope>
    <source>
        <strain evidence="2">An559</strain>
    </source>
</reference>
<feature type="domain" description="Uroporphyrinogen decarboxylase (URO-D)" evidence="1">
    <location>
        <begin position="69"/>
        <end position="311"/>
    </location>
</feature>
<dbReference type="InterPro" id="IPR038071">
    <property type="entry name" value="UROD/MetE-like_sf"/>
</dbReference>
<evidence type="ECO:0000259" key="1">
    <source>
        <dbReference type="Pfam" id="PF01208"/>
    </source>
</evidence>
<gene>
    <name evidence="2" type="ORF">H6A12_11620</name>
</gene>
<dbReference type="SUPFAM" id="SSF51726">
    <property type="entry name" value="UROD/MetE-like"/>
    <property type="match status" value="1"/>
</dbReference>
<dbReference type="InterPro" id="IPR000257">
    <property type="entry name" value="Uroporphyrinogen_deCOase"/>
</dbReference>
<dbReference type="InterPro" id="IPR052024">
    <property type="entry name" value="Methanogen_methyltrans"/>
</dbReference>
<dbReference type="Pfam" id="PF01208">
    <property type="entry name" value="URO-D"/>
    <property type="match status" value="1"/>
</dbReference>
<dbReference type="PANTHER" id="PTHR47099:SF1">
    <property type="entry name" value="METHYLCOBAMIDE:COM METHYLTRANSFERASE MTBA"/>
    <property type="match status" value="1"/>
</dbReference>
<dbReference type="EMBL" id="JACJKY010000027">
    <property type="protein sequence ID" value="MBM6921797.1"/>
    <property type="molecule type" value="Genomic_DNA"/>
</dbReference>
<evidence type="ECO:0000313" key="2">
    <source>
        <dbReference type="EMBL" id="MBM6921797.1"/>
    </source>
</evidence>
<dbReference type="GO" id="GO:0004853">
    <property type="term" value="F:uroporphyrinogen decarboxylase activity"/>
    <property type="evidence" value="ECO:0007669"/>
    <property type="project" value="InterPro"/>
</dbReference>
<dbReference type="PANTHER" id="PTHR47099">
    <property type="entry name" value="METHYLCOBAMIDE:COM METHYLTRANSFERASE MTBA"/>
    <property type="match status" value="1"/>
</dbReference>
<accession>A0A938X794</accession>
<dbReference type="Proteomes" id="UP000774750">
    <property type="component" value="Unassembled WGS sequence"/>
</dbReference>
<reference evidence="2" key="1">
    <citation type="submission" date="2020-08" db="EMBL/GenBank/DDBJ databases">
        <authorList>
            <person name="Cejkova D."/>
            <person name="Kubasova T."/>
            <person name="Jahodarova E."/>
            <person name="Rychlik I."/>
        </authorList>
    </citation>
    <scope>NUCLEOTIDE SEQUENCE</scope>
    <source>
        <strain evidence="2">An559</strain>
    </source>
</reference>
<dbReference type="Gene3D" id="3.20.20.210">
    <property type="match status" value="1"/>
</dbReference>
<protein>
    <recommendedName>
        <fullName evidence="1">Uroporphyrinogen decarboxylase (URO-D) domain-containing protein</fullName>
    </recommendedName>
</protein>